<dbReference type="OrthoDB" id="76676at2759"/>
<dbReference type="InterPro" id="IPR005825">
    <property type="entry name" value="Ribosomal_uL24_CS"/>
</dbReference>
<evidence type="ECO:0000256" key="1">
    <source>
        <dbReference type="ARBA" id="ARBA00004123"/>
    </source>
</evidence>
<evidence type="ECO:0000256" key="5">
    <source>
        <dbReference type="ARBA" id="ARBA00023125"/>
    </source>
</evidence>
<feature type="compositionally biased region" description="Low complexity" evidence="9">
    <location>
        <begin position="631"/>
        <end position="649"/>
    </location>
</feature>
<feature type="domain" description="KOW" evidence="10">
    <location>
        <begin position="48"/>
        <end position="75"/>
    </location>
</feature>
<dbReference type="GO" id="GO:0003677">
    <property type="term" value="F:DNA binding"/>
    <property type="evidence" value="ECO:0007669"/>
    <property type="project" value="UniProtKB-KW"/>
</dbReference>
<feature type="region of interest" description="Disordered" evidence="9">
    <location>
        <begin position="132"/>
        <end position="158"/>
    </location>
</feature>
<dbReference type="PROSITE" id="PS01108">
    <property type="entry name" value="RIBOSOMAL_L24"/>
    <property type="match status" value="1"/>
</dbReference>
<feature type="region of interest" description="Disordered" evidence="9">
    <location>
        <begin position="1"/>
        <end position="24"/>
    </location>
</feature>
<dbReference type="GO" id="GO:0005634">
    <property type="term" value="C:nucleus"/>
    <property type="evidence" value="ECO:0007669"/>
    <property type="project" value="UniProtKB-SubCell"/>
</dbReference>
<dbReference type="Pfam" id="PF16906">
    <property type="entry name" value="Ribosomal_L26"/>
    <property type="match status" value="1"/>
</dbReference>
<comment type="similarity">
    <text evidence="2">Belongs to the universal ribosomal protein uL24 family.</text>
</comment>
<dbReference type="InterPro" id="IPR005756">
    <property type="entry name" value="Ribosomal_uL24_euk/arc"/>
</dbReference>
<keyword evidence="3" id="KW-0689">Ribosomal protein</keyword>
<reference evidence="11 12" key="1">
    <citation type="submission" date="2014-09" db="EMBL/GenBank/DDBJ databases">
        <authorList>
            <person name="Ellenberger Sabrina"/>
        </authorList>
    </citation>
    <scope>NUCLEOTIDE SEQUENCE [LARGE SCALE GENOMIC DNA]</scope>
    <source>
        <strain evidence="11 12">CBS 412.66</strain>
    </source>
</reference>
<dbReference type="GO" id="GO:0003723">
    <property type="term" value="F:RNA binding"/>
    <property type="evidence" value="ECO:0007669"/>
    <property type="project" value="InterPro"/>
</dbReference>
<dbReference type="PANTHER" id="PTHR11143">
    <property type="entry name" value="60S RIBOSOMAL PROTEIN L26 FAMILY MEMBER"/>
    <property type="match status" value="1"/>
</dbReference>
<accession>A0A0B7NF35</accession>
<comment type="subcellular location">
    <subcellularLocation>
        <location evidence="1">Nucleus</location>
    </subcellularLocation>
</comment>
<dbReference type="CDD" id="cd06089">
    <property type="entry name" value="KOW_RPL26"/>
    <property type="match status" value="1"/>
</dbReference>
<evidence type="ECO:0000313" key="11">
    <source>
        <dbReference type="EMBL" id="CEP14157.1"/>
    </source>
</evidence>
<dbReference type="GO" id="GO:0006367">
    <property type="term" value="P:transcription initiation at RNA polymerase II promoter"/>
    <property type="evidence" value="ECO:0007669"/>
    <property type="project" value="InterPro"/>
</dbReference>
<keyword evidence="12" id="KW-1185">Reference proteome</keyword>
<evidence type="ECO:0000256" key="7">
    <source>
        <dbReference type="ARBA" id="ARBA00023242"/>
    </source>
</evidence>
<keyword evidence="5" id="KW-0238">DNA-binding</keyword>
<dbReference type="FunFam" id="2.30.30.30:FF:000009">
    <property type="entry name" value="60S ribosomal protein L26"/>
    <property type="match status" value="1"/>
</dbReference>
<evidence type="ECO:0000259" key="10">
    <source>
        <dbReference type="SMART" id="SM00739"/>
    </source>
</evidence>
<feature type="compositionally biased region" description="Basic and acidic residues" evidence="9">
    <location>
        <begin position="401"/>
        <end position="417"/>
    </location>
</feature>
<feature type="compositionally biased region" description="Basic and acidic residues" evidence="9">
    <location>
        <begin position="462"/>
        <end position="474"/>
    </location>
</feature>
<dbReference type="InterPro" id="IPR008991">
    <property type="entry name" value="Translation_prot_SH3-like_sf"/>
</dbReference>
<dbReference type="EMBL" id="LN731032">
    <property type="protein sequence ID" value="CEP14157.1"/>
    <property type="molecule type" value="Genomic_DNA"/>
</dbReference>
<dbReference type="GO" id="GO:0003735">
    <property type="term" value="F:structural constituent of ribosome"/>
    <property type="evidence" value="ECO:0007669"/>
    <property type="project" value="InterPro"/>
</dbReference>
<dbReference type="NCBIfam" id="TIGR01080">
    <property type="entry name" value="rplX_A_E"/>
    <property type="match status" value="1"/>
</dbReference>
<keyword evidence="8" id="KW-0687">Ribonucleoprotein</keyword>
<keyword evidence="4" id="KW-0805">Transcription regulation</keyword>
<feature type="compositionally biased region" description="Acidic residues" evidence="9">
    <location>
        <begin position="529"/>
        <end position="542"/>
    </location>
</feature>
<gene>
    <name evidence="11" type="primary">PARPA_08320.1 scaffold 32756</name>
</gene>
<dbReference type="GO" id="GO:0006412">
    <property type="term" value="P:translation"/>
    <property type="evidence" value="ECO:0007669"/>
    <property type="project" value="InterPro"/>
</dbReference>
<feature type="compositionally biased region" description="Polar residues" evidence="9">
    <location>
        <begin position="281"/>
        <end position="290"/>
    </location>
</feature>
<sequence length="736" mass="82381">MKFSADVSSSRRKSRKAHFSATSDVRRKIMSAPLSKELREKHSVRSIPVRKDDEVMVVRGTYKGREGKIVQVYRKKWVIHIDRVSREKVNGATAPIGISPSKVVVTKLKLDKSRVAILERKAAGRTNNTMSSIYNTSRADKGKGRAAPRRGGGPLRSGVGSRRILQQHQLQLQQQQQQMEDDSFVEYQLVSAAKRGQNHLMDFKGGSKHVEPSNFARPVKLHRKETNFLPYRQYIQNLNERNAKEAAAKEAAAANAAAIMAGTPLPFPAAKAAEVEELGSDASTSTQQHGPKTGADTSLIAPLGGATRNKQMLFKKRTKQIYLAKEDTRELKEQEQRPWILEDYDGQNSFTGTYEGGQRSDYMFFFLTAKEAEEQLKKQQKREGSRWLMLKRQNEMNEAEDSARPSKLKLVDHDDSANSKPDPDEDGGNRQDSDMDDLDFDDVFQDDDEGNGEHEVEDEDVKDSKDRVKKEIKDYSISGTQQDADDDSDDMGKLTSEGKQMRKLVRDLEKNRAYESDEEEGDPYASSAEELDSDNDDDDQNSENEKEKEKEKKTPIPPKKKATAASKPMMPKKAHTAKIKKEGMSKPIGRPGSPSLYMKKKERDGSSSPSPRPSSPLGNASGKSSPLRQGSSSQQRPAAAPSSPSSSQPSKKRKLEDASGGESKHQRTGGSDSDLITEQEVIDTLRGKVMTTKEFLLSLRKRIKKDDRNREIITTLLRKVAKRNRSGDLELKPEFQ</sequence>
<evidence type="ECO:0000313" key="12">
    <source>
        <dbReference type="Proteomes" id="UP000054107"/>
    </source>
</evidence>
<dbReference type="SUPFAM" id="SSF50916">
    <property type="entry name" value="Rap30/74 interaction domains"/>
    <property type="match status" value="1"/>
</dbReference>
<dbReference type="InterPro" id="IPR041988">
    <property type="entry name" value="Ribosomal_uL24_KOW"/>
</dbReference>
<evidence type="ECO:0000256" key="6">
    <source>
        <dbReference type="ARBA" id="ARBA00023163"/>
    </source>
</evidence>
<feature type="region of interest" description="Disordered" evidence="9">
    <location>
        <begin position="276"/>
        <end position="302"/>
    </location>
</feature>
<feature type="compositionally biased region" description="Basic and acidic residues" evidence="9">
    <location>
        <begin position="654"/>
        <end position="665"/>
    </location>
</feature>
<feature type="compositionally biased region" description="Basic and acidic residues" evidence="9">
    <location>
        <begin position="504"/>
        <end position="515"/>
    </location>
</feature>
<keyword evidence="6" id="KW-0804">Transcription</keyword>
<evidence type="ECO:0000256" key="3">
    <source>
        <dbReference type="ARBA" id="ARBA00022980"/>
    </source>
</evidence>
<feature type="region of interest" description="Disordered" evidence="9">
    <location>
        <begin position="395"/>
        <end position="677"/>
    </location>
</feature>
<dbReference type="SMART" id="SM00739">
    <property type="entry name" value="KOW"/>
    <property type="match status" value="1"/>
</dbReference>
<dbReference type="Proteomes" id="UP000054107">
    <property type="component" value="Unassembled WGS sequence"/>
</dbReference>
<organism evidence="11 12">
    <name type="scientific">Parasitella parasitica</name>
    <dbReference type="NCBI Taxonomy" id="35722"/>
    <lineage>
        <taxon>Eukaryota</taxon>
        <taxon>Fungi</taxon>
        <taxon>Fungi incertae sedis</taxon>
        <taxon>Mucoromycota</taxon>
        <taxon>Mucoromycotina</taxon>
        <taxon>Mucoromycetes</taxon>
        <taxon>Mucorales</taxon>
        <taxon>Mucorineae</taxon>
        <taxon>Mucoraceae</taxon>
        <taxon>Parasitella</taxon>
    </lineage>
</organism>
<feature type="compositionally biased region" description="Polar residues" evidence="9">
    <location>
        <begin position="617"/>
        <end position="630"/>
    </location>
</feature>
<feature type="compositionally biased region" description="Acidic residues" evidence="9">
    <location>
        <begin position="434"/>
        <end position="461"/>
    </location>
</feature>
<protein>
    <recommendedName>
        <fullName evidence="10">KOW domain-containing protein</fullName>
    </recommendedName>
</protein>
<dbReference type="GO" id="GO:0015934">
    <property type="term" value="C:large ribosomal subunit"/>
    <property type="evidence" value="ECO:0007669"/>
    <property type="project" value="InterPro"/>
</dbReference>
<dbReference type="SUPFAM" id="SSF50104">
    <property type="entry name" value="Translation proteins SH3-like domain"/>
    <property type="match status" value="1"/>
</dbReference>
<dbReference type="InterPro" id="IPR014722">
    <property type="entry name" value="Rib_uL2_dom2"/>
</dbReference>
<dbReference type="Gene3D" id="2.30.30.30">
    <property type="match status" value="1"/>
</dbReference>
<proteinExistence type="inferred from homology"/>
<dbReference type="Pfam" id="PF00467">
    <property type="entry name" value="KOW"/>
    <property type="match status" value="1"/>
</dbReference>
<feature type="compositionally biased region" description="Basic and acidic residues" evidence="9">
    <location>
        <begin position="543"/>
        <end position="554"/>
    </location>
</feature>
<evidence type="ECO:0000256" key="8">
    <source>
        <dbReference type="ARBA" id="ARBA00023274"/>
    </source>
</evidence>
<evidence type="ECO:0000256" key="9">
    <source>
        <dbReference type="SAM" id="MobiDB-lite"/>
    </source>
</evidence>
<keyword evidence="7" id="KW-0539">Nucleus</keyword>
<dbReference type="InterPro" id="IPR011039">
    <property type="entry name" value="TFIIF_interaction"/>
</dbReference>
<dbReference type="AlphaFoldDB" id="A0A0B7NF35"/>
<dbReference type="InterPro" id="IPR005824">
    <property type="entry name" value="KOW"/>
</dbReference>
<evidence type="ECO:0000256" key="4">
    <source>
        <dbReference type="ARBA" id="ARBA00023015"/>
    </source>
</evidence>
<name>A0A0B7NF35_9FUNG</name>
<evidence type="ECO:0000256" key="2">
    <source>
        <dbReference type="ARBA" id="ARBA00010618"/>
    </source>
</evidence>
<dbReference type="STRING" id="35722.A0A0B7NF35"/>